<dbReference type="Gene3D" id="3.40.140.10">
    <property type="entry name" value="Cytidine Deaminase, domain 2"/>
    <property type="match status" value="1"/>
</dbReference>
<organism evidence="7 8">
    <name type="scientific">Cohnella boryungensis</name>
    <dbReference type="NCBI Taxonomy" id="768479"/>
    <lineage>
        <taxon>Bacteria</taxon>
        <taxon>Bacillati</taxon>
        <taxon>Bacillota</taxon>
        <taxon>Bacilli</taxon>
        <taxon>Bacillales</taxon>
        <taxon>Paenibacillaceae</taxon>
        <taxon>Cohnella</taxon>
    </lineage>
</organism>
<dbReference type="InterPro" id="IPR051929">
    <property type="entry name" value="VirAsm_ModProt"/>
</dbReference>
<accession>A0ABV8SFQ7</accession>
<protein>
    <submittedName>
        <fullName evidence="7">Mov34/MPN/PAD-1 family protein</fullName>
    </submittedName>
</protein>
<comment type="caution">
    <text evidence="7">The sequence shown here is derived from an EMBL/GenBank/DDBJ whole genome shotgun (WGS) entry which is preliminary data.</text>
</comment>
<gene>
    <name evidence="7" type="ORF">ACFO1S_22820</name>
</gene>
<keyword evidence="8" id="KW-1185">Reference proteome</keyword>
<evidence type="ECO:0000256" key="3">
    <source>
        <dbReference type="ARBA" id="ARBA00022801"/>
    </source>
</evidence>
<evidence type="ECO:0000313" key="8">
    <source>
        <dbReference type="Proteomes" id="UP001595755"/>
    </source>
</evidence>
<dbReference type="Pfam" id="PF14464">
    <property type="entry name" value="Prok-JAB"/>
    <property type="match status" value="1"/>
</dbReference>
<evidence type="ECO:0000313" key="7">
    <source>
        <dbReference type="EMBL" id="MFC4306262.1"/>
    </source>
</evidence>
<keyword evidence="3" id="KW-0378">Hydrolase</keyword>
<dbReference type="Proteomes" id="UP001595755">
    <property type="component" value="Unassembled WGS sequence"/>
</dbReference>
<evidence type="ECO:0000256" key="2">
    <source>
        <dbReference type="ARBA" id="ARBA00022723"/>
    </source>
</evidence>
<keyword evidence="5" id="KW-0482">Metalloprotease</keyword>
<keyword evidence="4" id="KW-0862">Zinc</keyword>
<evidence type="ECO:0000259" key="6">
    <source>
        <dbReference type="Pfam" id="PF14464"/>
    </source>
</evidence>
<dbReference type="PANTHER" id="PTHR34858">
    <property type="entry name" value="CYSO-CYSTEINE PEPTIDASE"/>
    <property type="match status" value="1"/>
</dbReference>
<evidence type="ECO:0000256" key="4">
    <source>
        <dbReference type="ARBA" id="ARBA00022833"/>
    </source>
</evidence>
<dbReference type="PANTHER" id="PTHR34858:SF1">
    <property type="entry name" value="CYSO-CYSTEINE PEPTIDASE"/>
    <property type="match status" value="1"/>
</dbReference>
<dbReference type="SUPFAM" id="SSF102712">
    <property type="entry name" value="JAB1/MPN domain"/>
    <property type="match status" value="1"/>
</dbReference>
<reference evidence="8" key="1">
    <citation type="journal article" date="2019" name="Int. J. Syst. Evol. Microbiol.">
        <title>The Global Catalogue of Microorganisms (GCM) 10K type strain sequencing project: providing services to taxonomists for standard genome sequencing and annotation.</title>
        <authorList>
            <consortium name="The Broad Institute Genomics Platform"/>
            <consortium name="The Broad Institute Genome Sequencing Center for Infectious Disease"/>
            <person name="Wu L."/>
            <person name="Ma J."/>
        </authorList>
    </citation>
    <scope>NUCLEOTIDE SEQUENCE [LARGE SCALE GENOMIC DNA]</scope>
    <source>
        <strain evidence="8">CGMCC 4.1641</strain>
    </source>
</reference>
<proteinExistence type="predicted"/>
<keyword evidence="1" id="KW-0645">Protease</keyword>
<name>A0ABV8SFQ7_9BACL</name>
<feature type="domain" description="JAB" evidence="6">
    <location>
        <begin position="11"/>
        <end position="114"/>
    </location>
</feature>
<keyword evidence="2" id="KW-0479">Metal-binding</keyword>
<dbReference type="RefSeq" id="WP_204601667.1">
    <property type="nucleotide sequence ID" value="NZ_JBHSED010000058.1"/>
</dbReference>
<evidence type="ECO:0000256" key="1">
    <source>
        <dbReference type="ARBA" id="ARBA00022670"/>
    </source>
</evidence>
<evidence type="ECO:0000256" key="5">
    <source>
        <dbReference type="ARBA" id="ARBA00023049"/>
    </source>
</evidence>
<sequence>MGLALEIRLEAELEERLVETLRARLPYEACGIIYGREEDGIIVADGFALIANDAARSVNAFAFRPEEWVRLYCEAQKNQRCIVGLFHSHPQRNAWPSEADLEGSLPWGTYWIVGFFGGDPANYELAVYRRASSNRWLSLAIQRAQIADC</sequence>
<dbReference type="InterPro" id="IPR028090">
    <property type="entry name" value="JAB_dom_prok"/>
</dbReference>
<dbReference type="EMBL" id="JBHSED010000058">
    <property type="protein sequence ID" value="MFC4306262.1"/>
    <property type="molecule type" value="Genomic_DNA"/>
</dbReference>